<accession>A0A9P7W0M7</accession>
<dbReference type="Gene3D" id="1.20.1250.20">
    <property type="entry name" value="MFS general substrate transporter like domains"/>
    <property type="match status" value="2"/>
</dbReference>
<protein>
    <submittedName>
        <fullName evidence="7">MFS general substrate transporter</fullName>
    </submittedName>
</protein>
<dbReference type="PANTHER" id="PTHR43791:SF50">
    <property type="entry name" value="TRANSPORTER, PUTATIVE (AFU_ORTHOLOGUE AFUA_2G00840)-RELATED"/>
    <property type="match status" value="1"/>
</dbReference>
<organism evidence="7 8">
    <name type="scientific">Guyanagaster necrorhizus</name>
    <dbReference type="NCBI Taxonomy" id="856835"/>
    <lineage>
        <taxon>Eukaryota</taxon>
        <taxon>Fungi</taxon>
        <taxon>Dikarya</taxon>
        <taxon>Basidiomycota</taxon>
        <taxon>Agaricomycotina</taxon>
        <taxon>Agaricomycetes</taxon>
        <taxon>Agaricomycetidae</taxon>
        <taxon>Agaricales</taxon>
        <taxon>Marasmiineae</taxon>
        <taxon>Physalacriaceae</taxon>
        <taxon>Guyanagaster</taxon>
    </lineage>
</organism>
<name>A0A9P7W0M7_9AGAR</name>
<reference evidence="7" key="1">
    <citation type="submission" date="2020-11" db="EMBL/GenBank/DDBJ databases">
        <title>Adaptations for nitrogen fixation in a non-lichenized fungal sporocarp promotes dispersal by wood-feeding termites.</title>
        <authorList>
            <consortium name="DOE Joint Genome Institute"/>
            <person name="Koch R.A."/>
            <person name="Yoon G."/>
            <person name="Arayal U."/>
            <person name="Lail K."/>
            <person name="Amirebrahimi M."/>
            <person name="Labutti K."/>
            <person name="Lipzen A."/>
            <person name="Riley R."/>
            <person name="Barry K."/>
            <person name="Henrissat B."/>
            <person name="Grigoriev I.V."/>
            <person name="Herr J.R."/>
            <person name="Aime M.C."/>
        </authorList>
    </citation>
    <scope>NUCLEOTIDE SEQUENCE</scope>
    <source>
        <strain evidence="7">MCA 3950</strain>
    </source>
</reference>
<keyword evidence="2" id="KW-0813">Transport</keyword>
<dbReference type="AlphaFoldDB" id="A0A9P7W0M7"/>
<comment type="caution">
    <text evidence="7">The sequence shown here is derived from an EMBL/GenBank/DDBJ whole genome shotgun (WGS) entry which is preliminary data.</text>
</comment>
<keyword evidence="3 6" id="KW-0812">Transmembrane</keyword>
<evidence type="ECO:0000256" key="5">
    <source>
        <dbReference type="ARBA" id="ARBA00023136"/>
    </source>
</evidence>
<feature type="transmembrane region" description="Helical" evidence="6">
    <location>
        <begin position="326"/>
        <end position="344"/>
    </location>
</feature>
<dbReference type="RefSeq" id="XP_043044053.1">
    <property type="nucleotide sequence ID" value="XM_043176729.1"/>
</dbReference>
<dbReference type="EMBL" id="MU250526">
    <property type="protein sequence ID" value="KAG7450553.1"/>
    <property type="molecule type" value="Genomic_DNA"/>
</dbReference>
<evidence type="ECO:0000256" key="4">
    <source>
        <dbReference type="ARBA" id="ARBA00022989"/>
    </source>
</evidence>
<evidence type="ECO:0000256" key="1">
    <source>
        <dbReference type="ARBA" id="ARBA00004141"/>
    </source>
</evidence>
<keyword evidence="5 6" id="KW-0472">Membrane</keyword>
<feature type="transmembrane region" description="Helical" evidence="6">
    <location>
        <begin position="356"/>
        <end position="375"/>
    </location>
</feature>
<dbReference type="SUPFAM" id="SSF103473">
    <property type="entry name" value="MFS general substrate transporter"/>
    <property type="match status" value="1"/>
</dbReference>
<evidence type="ECO:0000256" key="3">
    <source>
        <dbReference type="ARBA" id="ARBA00022692"/>
    </source>
</evidence>
<dbReference type="Proteomes" id="UP000812287">
    <property type="component" value="Unassembled WGS sequence"/>
</dbReference>
<sequence>MDDTEDAATVLPNDDKFTDGESESLQFSSNEERRLLRLFDICILPPLTFMYLCNALDKGNVGNAKTDGWDHDLGLVGNQYYLLVMIFYVPFCLFGTPISLLVKRFSAARVLPLMMIGFGSMSLFAGIAKNFPQIFAIRFFLGIFESAMLPGVVFYLSTFYKRSELASRVGLFYAAAAIAGAFSGKSYRIRGLSNQKHEVPWMAVPILDRRQATDPYCSARADAVSTGAGTCAFAIFAFFWLPRSPSTWSFLTERQKAIARSRILADSSVTVDEKLDIRDAFRPLKDPLYWLWAVISLSLGVPLASVNNFLPQIVASLGYSTIKTNLYTVAPNIVGTVSLLVLTFSSDYFLERSIHICIPLATTLAGFIVLGSIDVVIHKGIAYFACFLLTMGASAPSVLVATWYNNNTPQESRRAVVTAVMVAIANASGLISTNVFREQDEPKYIPGTYRPLATSAAFGGFCLILVAGTGIWMRLENKRRNKAQGISDNFTAADVHTESLEGGILARRRENSSFRDKASNTWLYDTKQTNLVQNLPAAISGL</sequence>
<dbReference type="GeneID" id="66099016"/>
<feature type="transmembrane region" description="Helical" evidence="6">
    <location>
        <begin position="456"/>
        <end position="475"/>
    </location>
</feature>
<feature type="transmembrane region" description="Helical" evidence="6">
    <location>
        <begin position="381"/>
        <end position="404"/>
    </location>
</feature>
<dbReference type="GO" id="GO:0022857">
    <property type="term" value="F:transmembrane transporter activity"/>
    <property type="evidence" value="ECO:0007669"/>
    <property type="project" value="InterPro"/>
</dbReference>
<feature type="transmembrane region" description="Helical" evidence="6">
    <location>
        <begin position="80"/>
        <end position="102"/>
    </location>
</feature>
<dbReference type="PANTHER" id="PTHR43791">
    <property type="entry name" value="PERMEASE-RELATED"/>
    <property type="match status" value="1"/>
</dbReference>
<comment type="subcellular location">
    <subcellularLocation>
        <location evidence="1">Membrane</location>
        <topology evidence="1">Multi-pass membrane protein</topology>
    </subcellularLocation>
</comment>
<feature type="transmembrane region" description="Helical" evidence="6">
    <location>
        <begin position="169"/>
        <end position="187"/>
    </location>
</feature>
<evidence type="ECO:0000256" key="2">
    <source>
        <dbReference type="ARBA" id="ARBA00022448"/>
    </source>
</evidence>
<dbReference type="InterPro" id="IPR036259">
    <property type="entry name" value="MFS_trans_sf"/>
</dbReference>
<gene>
    <name evidence="7" type="ORF">BT62DRAFT_1001362</name>
</gene>
<feature type="transmembrane region" description="Helical" evidence="6">
    <location>
        <begin position="288"/>
        <end position="306"/>
    </location>
</feature>
<evidence type="ECO:0000313" key="8">
    <source>
        <dbReference type="Proteomes" id="UP000812287"/>
    </source>
</evidence>
<evidence type="ECO:0000256" key="6">
    <source>
        <dbReference type="SAM" id="Phobius"/>
    </source>
</evidence>
<dbReference type="FunFam" id="1.20.1250.20:FF:000013">
    <property type="entry name" value="MFS general substrate transporter"/>
    <property type="match status" value="1"/>
</dbReference>
<keyword evidence="4 6" id="KW-1133">Transmembrane helix</keyword>
<feature type="transmembrane region" description="Helical" evidence="6">
    <location>
        <begin position="109"/>
        <end position="128"/>
    </location>
</feature>
<feature type="transmembrane region" description="Helical" evidence="6">
    <location>
        <begin position="134"/>
        <end position="157"/>
    </location>
</feature>
<feature type="transmembrane region" description="Helical" evidence="6">
    <location>
        <begin position="416"/>
        <end position="436"/>
    </location>
</feature>
<dbReference type="OrthoDB" id="2985014at2759"/>
<dbReference type="InterPro" id="IPR011701">
    <property type="entry name" value="MFS"/>
</dbReference>
<dbReference type="GO" id="GO:0016020">
    <property type="term" value="C:membrane"/>
    <property type="evidence" value="ECO:0007669"/>
    <property type="project" value="UniProtKB-SubCell"/>
</dbReference>
<feature type="transmembrane region" description="Helical" evidence="6">
    <location>
        <begin position="223"/>
        <end position="241"/>
    </location>
</feature>
<keyword evidence="8" id="KW-1185">Reference proteome</keyword>
<dbReference type="Pfam" id="PF07690">
    <property type="entry name" value="MFS_1"/>
    <property type="match status" value="2"/>
</dbReference>
<evidence type="ECO:0000313" key="7">
    <source>
        <dbReference type="EMBL" id="KAG7450553.1"/>
    </source>
</evidence>
<proteinExistence type="predicted"/>